<feature type="compositionally biased region" description="Basic residues" evidence="2">
    <location>
        <begin position="390"/>
        <end position="437"/>
    </location>
</feature>
<feature type="compositionally biased region" description="Basic and acidic residues" evidence="2">
    <location>
        <begin position="227"/>
        <end position="246"/>
    </location>
</feature>
<feature type="compositionally biased region" description="Low complexity" evidence="2">
    <location>
        <begin position="261"/>
        <end position="278"/>
    </location>
</feature>
<dbReference type="EMBL" id="JAOAOG010000140">
    <property type="protein sequence ID" value="KAJ6246019.1"/>
    <property type="molecule type" value="Genomic_DNA"/>
</dbReference>
<feature type="compositionally biased region" description="Low complexity" evidence="2">
    <location>
        <begin position="949"/>
        <end position="962"/>
    </location>
</feature>
<keyword evidence="4" id="KW-1185">Reference proteome</keyword>
<sequence>MANRPPKYLSLTHPSICIPSITIHPHTNQEGFSNQRQRQTNFKLDLDSNSENFSKVSTFKPLERVSVSYDSKNSIRKQSLLKVSLDLNEGKNLFKIDTQIHKKRQMPIPPLSRLISPPLPELIQPNQGLYYYGVSPTLQMGDIYQQGQGSNFSEIQTKITTGMVTGTGIGTVAGTGMGMEIEIEQQKEKKKTKESKSSNALPIDKSLQQNAFLRERNETTVNYQRRRGIDPRESESDSDFIPEKRNHNPNVNRNRNRKTNHNQNLRSNRSQFNRRSSLPSTVTVNNSAIITRNALRNSNKVLVDPPEIQAKELNKNKPNQFSKNSPNTTARLKPREKRAKIQQPQRLKKDLHRKLKRRSRSRSRNKQEKYSLKSPESESNLDLGLDSHKYSHSHPRKHKHRHRHRHRDKRKYRHKHKYKYKHSNKRHNKYSRSRSHTRSNSEESQSTSHDYSSSSGYSSSFDSHSKTNSDFKSVSKKDKRSAINVNGNKMKNKNSGNNEKKKNTNNSEENQSSRSNEKKTRSGSILKKEKNKSHLNEINNGSVSTLDGDNSITNSNEDNKIPLQNGNNIKINSLEENVILSSGSEKVNNAPISIGNSHINSNKDKGVSLTHENNIKNISLEENEILSSSNEKINNDHINQDNTSTYSNEKNQTINILDHQMEIWKKKLLYYLNNIKLYKNLKSKYPFLNLNQNSKIIYCKILTKLSFLNEIEKMIIGNEILNVKQFFEQLKQLIQKIQIEYGNNHFYSRLSILILQLVKRYIIHLQYKIGSNRFFKGNEKEYPNRKRIWEKNNDSEKQKIKISRLSLNSTGNSRLSKEKQMGDHNEDNMKFPTIAGIGIQNGNGTVAKKEKEVEIEIEKKRSKVINDVNKKKEEEDQKEIEIENDEKKVKDQKENKIEKEMMMNIKTETETETETEEGGEIGKEKGKEMEIKIEEKNTINNESNISPLFSSSSSSSSSFSRKSGINNVNNDININNIKDVQENQIRGEVKKINDNNNTAFILKFNNLPLIYSELVQQNEIKFIEKILMLQTIERFSNNDFNLIDFSNELEFSQNEIDHIDQINTESDNQSKVITFKMKKELIHQINLLPFNSSKELWKTILKNQKNIRQKINNNEKKSLDLNIDSFEPPLILQLMEFCKKNHLNY</sequence>
<feature type="compositionally biased region" description="Polar residues" evidence="2">
    <location>
        <begin position="536"/>
        <end position="564"/>
    </location>
</feature>
<feature type="compositionally biased region" description="Low complexity" evidence="2">
    <location>
        <begin position="484"/>
        <end position="497"/>
    </location>
</feature>
<protein>
    <submittedName>
        <fullName evidence="3">Uncharacterized protein</fullName>
    </submittedName>
</protein>
<gene>
    <name evidence="3" type="ORF">M0813_19779</name>
</gene>
<feature type="coiled-coil region" evidence="1">
    <location>
        <begin position="865"/>
        <end position="895"/>
    </location>
</feature>
<feature type="compositionally biased region" description="Low complexity" evidence="2">
    <location>
        <begin position="442"/>
        <end position="462"/>
    </location>
</feature>
<proteinExistence type="predicted"/>
<accession>A0ABQ8YN40</accession>
<evidence type="ECO:0000313" key="3">
    <source>
        <dbReference type="EMBL" id="KAJ6246019.1"/>
    </source>
</evidence>
<organism evidence="3 4">
    <name type="scientific">Anaeramoeba flamelloides</name>
    <dbReference type="NCBI Taxonomy" id="1746091"/>
    <lineage>
        <taxon>Eukaryota</taxon>
        <taxon>Metamonada</taxon>
        <taxon>Anaeramoebidae</taxon>
        <taxon>Anaeramoeba</taxon>
    </lineage>
</organism>
<keyword evidence="1" id="KW-0175">Coiled coil</keyword>
<evidence type="ECO:0000256" key="2">
    <source>
        <dbReference type="SAM" id="MobiDB-lite"/>
    </source>
</evidence>
<comment type="caution">
    <text evidence="3">The sequence shown here is derived from an EMBL/GenBank/DDBJ whole genome shotgun (WGS) entry which is preliminary data.</text>
</comment>
<feature type="region of interest" description="Disordered" evidence="2">
    <location>
        <begin position="312"/>
        <end position="564"/>
    </location>
</feature>
<feature type="compositionally biased region" description="Basic residues" evidence="2">
    <location>
        <begin position="349"/>
        <end position="364"/>
    </location>
</feature>
<name>A0ABQ8YN40_9EUKA</name>
<feature type="compositionally biased region" description="Polar residues" evidence="2">
    <location>
        <begin position="316"/>
        <end position="330"/>
    </location>
</feature>
<feature type="compositionally biased region" description="Basic and acidic residues" evidence="2">
    <location>
        <begin position="515"/>
        <end position="535"/>
    </location>
</feature>
<feature type="compositionally biased region" description="Basic and acidic residues" evidence="2">
    <location>
        <begin position="463"/>
        <end position="476"/>
    </location>
</feature>
<evidence type="ECO:0000313" key="4">
    <source>
        <dbReference type="Proteomes" id="UP001150062"/>
    </source>
</evidence>
<feature type="region of interest" description="Disordered" evidence="2">
    <location>
        <begin position="186"/>
        <end position="281"/>
    </location>
</feature>
<feature type="region of interest" description="Disordered" evidence="2">
    <location>
        <begin position="942"/>
        <end position="962"/>
    </location>
</feature>
<evidence type="ECO:0000256" key="1">
    <source>
        <dbReference type="SAM" id="Coils"/>
    </source>
</evidence>
<reference evidence="3" key="1">
    <citation type="submission" date="2022-08" db="EMBL/GenBank/DDBJ databases">
        <title>Novel sulfate-reducing endosymbionts in the free-living metamonad Anaeramoeba.</title>
        <authorList>
            <person name="Jerlstrom-Hultqvist J."/>
            <person name="Cepicka I."/>
            <person name="Gallot-Lavallee L."/>
            <person name="Salas-Leiva D."/>
            <person name="Curtis B.A."/>
            <person name="Zahonova K."/>
            <person name="Pipaliya S."/>
            <person name="Dacks J."/>
            <person name="Roger A.J."/>
        </authorList>
    </citation>
    <scope>NUCLEOTIDE SEQUENCE</scope>
    <source>
        <strain evidence="3">Schooner1</strain>
    </source>
</reference>
<dbReference type="Proteomes" id="UP001150062">
    <property type="component" value="Unassembled WGS sequence"/>
</dbReference>
<feature type="compositionally biased region" description="Low complexity" evidence="2">
    <location>
        <begin position="504"/>
        <end position="514"/>
    </location>
</feature>